<keyword evidence="2" id="KW-1185">Reference proteome</keyword>
<accession>A0A371I302</accession>
<sequence>MYFSIDAWRKRCILLSHQVLTSMVSRKRCIRCLVEHRVYVKFLHGRLYIFSKEVAIQQQHMLKMNVKLESSDEEVVDDTLFKQSIGSLRYPSNSRPDICYRVGLISKFMDDPKKPHLVVAKRIMWNLQGTLEYGVLFTKKM</sequence>
<feature type="non-terminal residue" evidence="1">
    <location>
        <position position="1"/>
    </location>
</feature>
<proteinExistence type="predicted"/>
<dbReference type="STRING" id="157652.A0A371I302"/>
<evidence type="ECO:0000313" key="2">
    <source>
        <dbReference type="Proteomes" id="UP000257109"/>
    </source>
</evidence>
<dbReference type="PANTHER" id="PTHR11439">
    <property type="entry name" value="GAG-POL-RELATED RETROTRANSPOSON"/>
    <property type="match status" value="1"/>
</dbReference>
<gene>
    <name evidence="1" type="ORF">CR513_06211</name>
</gene>
<dbReference type="PANTHER" id="PTHR11439:SF517">
    <property type="entry name" value="CYSTEINE-RICH RLK (RECEPTOR-LIKE PROTEIN KINASE) 8"/>
    <property type="match status" value="1"/>
</dbReference>
<organism evidence="1 2">
    <name type="scientific">Mucuna pruriens</name>
    <name type="common">Velvet bean</name>
    <name type="synonym">Dolichos pruriens</name>
    <dbReference type="NCBI Taxonomy" id="157652"/>
    <lineage>
        <taxon>Eukaryota</taxon>
        <taxon>Viridiplantae</taxon>
        <taxon>Streptophyta</taxon>
        <taxon>Embryophyta</taxon>
        <taxon>Tracheophyta</taxon>
        <taxon>Spermatophyta</taxon>
        <taxon>Magnoliopsida</taxon>
        <taxon>eudicotyledons</taxon>
        <taxon>Gunneridae</taxon>
        <taxon>Pentapetalae</taxon>
        <taxon>rosids</taxon>
        <taxon>fabids</taxon>
        <taxon>Fabales</taxon>
        <taxon>Fabaceae</taxon>
        <taxon>Papilionoideae</taxon>
        <taxon>50 kb inversion clade</taxon>
        <taxon>NPAAA clade</taxon>
        <taxon>indigoferoid/millettioid clade</taxon>
        <taxon>Phaseoleae</taxon>
        <taxon>Mucuna</taxon>
    </lineage>
</organism>
<reference evidence="1" key="1">
    <citation type="submission" date="2018-05" db="EMBL/GenBank/DDBJ databases">
        <title>Draft genome of Mucuna pruriens seed.</title>
        <authorList>
            <person name="Nnadi N.E."/>
            <person name="Vos R."/>
            <person name="Hasami M.H."/>
            <person name="Devisetty U.K."/>
            <person name="Aguiy J.C."/>
        </authorList>
    </citation>
    <scope>NUCLEOTIDE SEQUENCE [LARGE SCALE GENOMIC DNA]</scope>
    <source>
        <strain evidence="1">JCA_2017</strain>
    </source>
</reference>
<dbReference type="OrthoDB" id="1407679at2759"/>
<dbReference type="EMBL" id="QJKJ01001056">
    <property type="protein sequence ID" value="RDY09420.1"/>
    <property type="molecule type" value="Genomic_DNA"/>
</dbReference>
<name>A0A371I302_MUCPR</name>
<evidence type="ECO:0008006" key="3">
    <source>
        <dbReference type="Google" id="ProtNLM"/>
    </source>
</evidence>
<protein>
    <recommendedName>
        <fullName evidence="3">Mitochondrial protein</fullName>
    </recommendedName>
</protein>
<comment type="caution">
    <text evidence="1">The sequence shown here is derived from an EMBL/GenBank/DDBJ whole genome shotgun (WGS) entry which is preliminary data.</text>
</comment>
<evidence type="ECO:0000313" key="1">
    <source>
        <dbReference type="EMBL" id="RDY09420.1"/>
    </source>
</evidence>
<dbReference type="Proteomes" id="UP000257109">
    <property type="component" value="Unassembled WGS sequence"/>
</dbReference>
<dbReference type="AlphaFoldDB" id="A0A371I302"/>